<reference evidence="6" key="1">
    <citation type="journal article" date="2023" name="Mol. Phylogenet. Evol.">
        <title>Genome-scale phylogeny and comparative genomics of the fungal order Sordariales.</title>
        <authorList>
            <person name="Hensen N."/>
            <person name="Bonometti L."/>
            <person name="Westerberg I."/>
            <person name="Brannstrom I.O."/>
            <person name="Guillou S."/>
            <person name="Cros-Aarteil S."/>
            <person name="Calhoun S."/>
            <person name="Haridas S."/>
            <person name="Kuo A."/>
            <person name="Mondo S."/>
            <person name="Pangilinan J."/>
            <person name="Riley R."/>
            <person name="LaButti K."/>
            <person name="Andreopoulos B."/>
            <person name="Lipzen A."/>
            <person name="Chen C."/>
            <person name="Yan M."/>
            <person name="Daum C."/>
            <person name="Ng V."/>
            <person name="Clum A."/>
            <person name="Steindorff A."/>
            <person name="Ohm R.A."/>
            <person name="Martin F."/>
            <person name="Silar P."/>
            <person name="Natvig D.O."/>
            <person name="Lalanne C."/>
            <person name="Gautier V."/>
            <person name="Ament-Velasquez S.L."/>
            <person name="Kruys A."/>
            <person name="Hutchinson M.I."/>
            <person name="Powell A.J."/>
            <person name="Barry K."/>
            <person name="Miller A.N."/>
            <person name="Grigoriev I.V."/>
            <person name="Debuchy R."/>
            <person name="Gladieux P."/>
            <person name="Hiltunen Thoren M."/>
            <person name="Johannesson H."/>
        </authorList>
    </citation>
    <scope>NUCLEOTIDE SEQUENCE</scope>
    <source>
        <strain evidence="6">PSN309</strain>
    </source>
</reference>
<comment type="caution">
    <text evidence="6">The sequence shown here is derived from an EMBL/GenBank/DDBJ whole genome shotgun (WGS) entry which is preliminary data.</text>
</comment>
<gene>
    <name evidence="6" type="ORF">QBC35DRAFT_501567</name>
</gene>
<dbReference type="InterPro" id="IPR024119">
    <property type="entry name" value="TF_DEAF-1"/>
</dbReference>
<evidence type="ECO:0000259" key="5">
    <source>
        <dbReference type="PROSITE" id="PS50865"/>
    </source>
</evidence>
<dbReference type="PANTHER" id="PTHR10237">
    <property type="entry name" value="DEFORMED EPIDERMAL AUTOREGULATORY FACTOR 1 HOMOLOG SUPPRESSIN"/>
    <property type="match status" value="1"/>
</dbReference>
<dbReference type="PROSITE" id="PS01360">
    <property type="entry name" value="ZF_MYND_1"/>
    <property type="match status" value="1"/>
</dbReference>
<dbReference type="Proteomes" id="UP001302126">
    <property type="component" value="Unassembled WGS sequence"/>
</dbReference>
<dbReference type="InterPro" id="IPR002893">
    <property type="entry name" value="Znf_MYND"/>
</dbReference>
<evidence type="ECO:0000256" key="1">
    <source>
        <dbReference type="ARBA" id="ARBA00022723"/>
    </source>
</evidence>
<evidence type="ECO:0000313" key="6">
    <source>
        <dbReference type="EMBL" id="KAK4186350.1"/>
    </source>
</evidence>
<keyword evidence="7" id="KW-1185">Reference proteome</keyword>
<evidence type="ECO:0000256" key="3">
    <source>
        <dbReference type="ARBA" id="ARBA00022833"/>
    </source>
</evidence>
<name>A0AAN6WS06_9PEZI</name>
<dbReference type="GO" id="GO:0000981">
    <property type="term" value="F:DNA-binding transcription factor activity, RNA polymerase II-specific"/>
    <property type="evidence" value="ECO:0007669"/>
    <property type="project" value="TreeGrafter"/>
</dbReference>
<evidence type="ECO:0000256" key="2">
    <source>
        <dbReference type="ARBA" id="ARBA00022771"/>
    </source>
</evidence>
<evidence type="ECO:0000256" key="4">
    <source>
        <dbReference type="PROSITE-ProRule" id="PRU00134"/>
    </source>
</evidence>
<protein>
    <recommendedName>
        <fullName evidence="5">MYND-type domain-containing protein</fullName>
    </recommendedName>
</protein>
<dbReference type="GO" id="GO:0005634">
    <property type="term" value="C:nucleus"/>
    <property type="evidence" value="ECO:0007669"/>
    <property type="project" value="TreeGrafter"/>
</dbReference>
<reference evidence="6" key="2">
    <citation type="submission" date="2023-05" db="EMBL/GenBank/DDBJ databases">
        <authorList>
            <consortium name="Lawrence Berkeley National Laboratory"/>
            <person name="Steindorff A."/>
            <person name="Hensen N."/>
            <person name="Bonometti L."/>
            <person name="Westerberg I."/>
            <person name="Brannstrom I.O."/>
            <person name="Guillou S."/>
            <person name="Cros-Aarteil S."/>
            <person name="Calhoun S."/>
            <person name="Haridas S."/>
            <person name="Kuo A."/>
            <person name="Mondo S."/>
            <person name="Pangilinan J."/>
            <person name="Riley R."/>
            <person name="Labutti K."/>
            <person name="Andreopoulos B."/>
            <person name="Lipzen A."/>
            <person name="Chen C."/>
            <person name="Yanf M."/>
            <person name="Daum C."/>
            <person name="Ng V."/>
            <person name="Clum A."/>
            <person name="Ohm R."/>
            <person name="Martin F."/>
            <person name="Silar P."/>
            <person name="Natvig D."/>
            <person name="Lalanne C."/>
            <person name="Gautier V."/>
            <person name="Ament-Velasquez S.L."/>
            <person name="Kruys A."/>
            <person name="Hutchinson M.I."/>
            <person name="Powell A.J."/>
            <person name="Barry K."/>
            <person name="Miller A.N."/>
            <person name="Grigoriev I.V."/>
            <person name="Debuchy R."/>
            <person name="Gladieux P."/>
            <person name="Thoren M.H."/>
            <person name="Johannesson H."/>
        </authorList>
    </citation>
    <scope>NUCLEOTIDE SEQUENCE</scope>
    <source>
        <strain evidence="6">PSN309</strain>
    </source>
</reference>
<dbReference type="GO" id="GO:0008270">
    <property type="term" value="F:zinc ion binding"/>
    <property type="evidence" value="ECO:0007669"/>
    <property type="project" value="UniProtKB-KW"/>
</dbReference>
<sequence length="1055" mass="115766">MAKKSERQEATLPNPMIVSPNPTVRLHYGSDPLLGFHLSTASISIDPKSNSRGNQDLTTPVAVARAEFRDWCDSFRTRAGQKNQIHPLTLRFFTGDAIAFAYTLHGHRVTGRSGTAGWYRDRNGTFEVLHLAKEDYCHELSEGSSSAPAPVTFNVIDTSNLIDHVGALNLLIAVSPLIDANPSSVLYTEALVKQSNSDFDYVEQLLCGHLSAIALLLGLAPVSYWANTSVTCQWEDCLVDIVGPLSEGSTHKGQSCIRVVWARPLFSSQAKTAEANLQALHFDPAELANLLLNVFHQMYPVEHVSMLLSAASLDPNRISLISLPQYTRASFAALLRITQTRVETGDWEKTVGMVLGSLEQGSPIMLAKNYMQELYVQFHVLGVYSVDVLKHPCNTEPTFTVSTEQGLRDWKMMPPVVCVTLKVPRSKLRVFTDKPLNIGTVPMTCTIQSGSAHPSSTTAWYNTFAAVQLGFGKLSLSGTPDKGDFQVHIADDPQGWHGTSPLYVSFLAPSWMLLREPTSARVSFAIQATPLTTGKFARQLGIMLSILDTTLGDRNHVFISEHLPNQATRIAPLGFANDQLAKPKSIVEGVETTIKATLDRIGERILLLTARLDFISGSLRSTLRDGCQVTVQPNPTINSFTISLVNPGSSSSQEMTITFPIPVTTSSLKTRIARKSSYIELIADVVTDPASEPSPAFTCSHPPSSSRTVPIPYTLPYIPTPLSSLPIISFASPHSLERWLTPHVSLMLSRHERLLYENRPTHPTSQDQRSTLAAFKYGLFTLFMHFAGVDTPTSHNGPSPSSSRVFAISHPSEGGIQIVIFCSALRLDTANRVVVVDAAVLPLYDTFMPNDKSFINGLFQQSRDLGHIKVESADELRMWKTRLGGWVEKCRLGSWEHVPGKCEFVTEKKKALLLVQQGEQAMCDCGKGVFPANYITGDDGLEKVWNLLKEYCVRAAIYPVYASSLVEDLMPELAGREREMMQQVAAGGLGAFNDAGVNAGDDSPTNNCKTCGAEKKKDGQALNLCGKCRKVKYCSRECQRTGWKTHKRFCGSSSS</sequence>
<dbReference type="EMBL" id="MU864426">
    <property type="protein sequence ID" value="KAK4186350.1"/>
    <property type="molecule type" value="Genomic_DNA"/>
</dbReference>
<dbReference type="PANTHER" id="PTHR10237:SF15">
    <property type="entry name" value="LD37257P"/>
    <property type="match status" value="1"/>
</dbReference>
<dbReference type="Pfam" id="PF01753">
    <property type="entry name" value="zf-MYND"/>
    <property type="match status" value="1"/>
</dbReference>
<keyword evidence="2 4" id="KW-0863">Zinc-finger</keyword>
<dbReference type="Gene3D" id="6.10.140.2220">
    <property type="match status" value="1"/>
</dbReference>
<dbReference type="SUPFAM" id="SSF144232">
    <property type="entry name" value="HIT/MYND zinc finger-like"/>
    <property type="match status" value="1"/>
</dbReference>
<keyword evidence="1" id="KW-0479">Metal-binding</keyword>
<keyword evidence="3" id="KW-0862">Zinc</keyword>
<accession>A0AAN6WS06</accession>
<organism evidence="6 7">
    <name type="scientific">Podospora australis</name>
    <dbReference type="NCBI Taxonomy" id="1536484"/>
    <lineage>
        <taxon>Eukaryota</taxon>
        <taxon>Fungi</taxon>
        <taxon>Dikarya</taxon>
        <taxon>Ascomycota</taxon>
        <taxon>Pezizomycotina</taxon>
        <taxon>Sordariomycetes</taxon>
        <taxon>Sordariomycetidae</taxon>
        <taxon>Sordariales</taxon>
        <taxon>Podosporaceae</taxon>
        <taxon>Podospora</taxon>
    </lineage>
</organism>
<evidence type="ECO:0000313" key="7">
    <source>
        <dbReference type="Proteomes" id="UP001302126"/>
    </source>
</evidence>
<dbReference type="PROSITE" id="PS50865">
    <property type="entry name" value="ZF_MYND_2"/>
    <property type="match status" value="1"/>
</dbReference>
<feature type="domain" description="MYND-type" evidence="5">
    <location>
        <begin position="1008"/>
        <end position="1050"/>
    </location>
</feature>
<proteinExistence type="predicted"/>
<dbReference type="AlphaFoldDB" id="A0AAN6WS06"/>